<dbReference type="GO" id="GO:0005634">
    <property type="term" value="C:nucleus"/>
    <property type="evidence" value="ECO:0007669"/>
    <property type="project" value="UniProtKB-SubCell"/>
</dbReference>
<dbReference type="Pfam" id="PF11951">
    <property type="entry name" value="Fungal_trans_2"/>
    <property type="match status" value="1"/>
</dbReference>
<gene>
    <name evidence="3" type="ORF">B0A52_01355</name>
</gene>
<dbReference type="OrthoDB" id="3251668at2759"/>
<evidence type="ECO:0008006" key="5">
    <source>
        <dbReference type="Google" id="ProtNLM"/>
    </source>
</evidence>
<organism evidence="3 4">
    <name type="scientific">Exophiala mesophila</name>
    <name type="common">Black yeast-like fungus</name>
    <dbReference type="NCBI Taxonomy" id="212818"/>
    <lineage>
        <taxon>Eukaryota</taxon>
        <taxon>Fungi</taxon>
        <taxon>Dikarya</taxon>
        <taxon>Ascomycota</taxon>
        <taxon>Pezizomycotina</taxon>
        <taxon>Eurotiomycetes</taxon>
        <taxon>Chaetothyriomycetidae</taxon>
        <taxon>Chaetothyriales</taxon>
        <taxon>Herpotrichiellaceae</taxon>
        <taxon>Exophiala</taxon>
    </lineage>
</organism>
<dbReference type="PANTHER" id="PTHR37534:SF46">
    <property type="entry name" value="ZN(II)2CYS6 TRANSCRIPTION FACTOR (EUROFUNG)"/>
    <property type="match status" value="1"/>
</dbReference>
<evidence type="ECO:0000313" key="3">
    <source>
        <dbReference type="EMBL" id="RVX75078.1"/>
    </source>
</evidence>
<sequence>MSKSVRQVICVFADIHRIMRSSSCGIGGGEHLQRKRLDCVSAVRQAVRQCLTQTPSDAETGMQGLDNDSDCYRTLDCLLVAVLLIYFLDGFIDCTGYLTPIFSHRTGIKAILDHTGGLENLLCTAPDDQKVLLSEFASSDLTYAMCHGLLPLFSSSNIWDQLDQGPVWWDRPKHAAYSLAAVFGTITDMLVYQHKRTSNAFDECREGEPLPLDVDRVQEFEARLQIKSSMYEYGRGPGSGSGSGISLEIPRKAQFQLDDVNDDEIPMAEMTRVANADALCQAFHYSALIYLYRVICGLPPRHRLVQTNVQLGLACIGAISDETKAQNCAIFPLYIIGAHTFMDNSRQLVLERLQSIYATLQFQSVVSVISALQALWGSVQQDGPWHKVSAQLNPSALIL</sequence>
<dbReference type="EMBL" id="NAJM01000003">
    <property type="protein sequence ID" value="RVX75078.1"/>
    <property type="molecule type" value="Genomic_DNA"/>
</dbReference>
<evidence type="ECO:0000256" key="2">
    <source>
        <dbReference type="ARBA" id="ARBA00023242"/>
    </source>
</evidence>
<dbReference type="AlphaFoldDB" id="A0A438NH79"/>
<reference evidence="3 4" key="1">
    <citation type="submission" date="2017-03" db="EMBL/GenBank/DDBJ databases">
        <title>Genomes of endolithic fungi from Antarctica.</title>
        <authorList>
            <person name="Coleine C."/>
            <person name="Masonjones S."/>
            <person name="Stajich J.E."/>
        </authorList>
    </citation>
    <scope>NUCLEOTIDE SEQUENCE [LARGE SCALE GENOMIC DNA]</scope>
    <source>
        <strain evidence="3 4">CCFEE 6314</strain>
    </source>
</reference>
<protein>
    <recommendedName>
        <fullName evidence="5">Transcription factor domain-containing protein</fullName>
    </recommendedName>
</protein>
<name>A0A438NH79_EXOME</name>
<dbReference type="InterPro" id="IPR021858">
    <property type="entry name" value="Fun_TF"/>
</dbReference>
<keyword evidence="2" id="KW-0539">Nucleus</keyword>
<evidence type="ECO:0000256" key="1">
    <source>
        <dbReference type="ARBA" id="ARBA00004123"/>
    </source>
</evidence>
<proteinExistence type="predicted"/>
<evidence type="ECO:0000313" key="4">
    <source>
        <dbReference type="Proteomes" id="UP000288859"/>
    </source>
</evidence>
<comment type="subcellular location">
    <subcellularLocation>
        <location evidence="1">Nucleus</location>
    </subcellularLocation>
</comment>
<dbReference type="PANTHER" id="PTHR37534">
    <property type="entry name" value="TRANSCRIPTIONAL ACTIVATOR PROTEIN UGA3"/>
    <property type="match status" value="1"/>
</dbReference>
<accession>A0A438NH79</accession>
<comment type="caution">
    <text evidence="3">The sequence shown here is derived from an EMBL/GenBank/DDBJ whole genome shotgun (WGS) entry which is preliminary data.</text>
</comment>
<dbReference type="Proteomes" id="UP000288859">
    <property type="component" value="Unassembled WGS sequence"/>
</dbReference>